<evidence type="ECO:0000256" key="3">
    <source>
        <dbReference type="ARBA" id="ARBA00022729"/>
    </source>
</evidence>
<feature type="domain" description="Carbohydrate-binding module family 96" evidence="5">
    <location>
        <begin position="273"/>
        <end position="421"/>
    </location>
</feature>
<keyword evidence="2" id="KW-0964">Secreted</keyword>
<sequence>MGLALLACGGGAVATVSVADDASAAVPSAEPDRSTALAAAAQGGERVEITGERTEDSTSWANPDGTLTTEVFDSPIRVKQDGSWTPVDTTLADNGEEVTPGAAAADLSFSDGGTGPFAQVSDGSMKLALSVGSGLPAPTLDGNTATYDGAVAGGDLVVTALPTGFSEQVVLDHRPSEPVTIRIPLSTSGGLKVSQDENGHLLLKASSGATVADAPAPHMWDSTVDEASGLPEHDMKVDSAIEDTADGQVLVLTPDQSFLDSPDITYPLTIDPTTTLAVTTDTWLETPNYTDSQRSSTELRVGTYDDGTHRARAYLKFDSSAFAGEHIVDTDLSLYSYYSSTCSTSGSGVRVRRVTSDWDSTAISWSDLPSVTGVGEVVNSGAHGYSSSCPAAHSHWDIDAIVQAWADGAPNYGLQLRAVDETDPLTWRRYRSANYDGGDSDYAPHLTVTYEDTDLAGITDSAALSTPVVSSGTVTDSSGSPVTDADVVLYAWPDNDTEAAMQEGDSVKLQPVAKAVSDGSGNYSLRIGDLSSVAPEADAKGLINFETVAYAGSTQAHFDFPRKLVGASESSTGTAYLAAVTAAGSTVDPYASSDDAADTTSSDTTPVTATLALSSLSSTTTEADSADTTNGSDDTPTSLADSPDSADPDDTAGDYDEGVTKGCTAQLKKNLGAKWVIVGQTYSATTGVEHSMSYSQGASSTLGVGVSGSGTYGSYEASGTNAKSSTVTNDYPSYGNHKGVYYKTEFGYGKYFIQCSYGRYYEDDYYEVRAKGYYGGEKVSRAYIPKATHCAPYLNGGKFTRTTSKAITWTDGASLADAVGINLSVETGYSTDATVVYTFKADRYICGTGGAPGGKHPYNFVAAHTSKGFSG</sequence>
<evidence type="ECO:0000256" key="2">
    <source>
        <dbReference type="ARBA" id="ARBA00022525"/>
    </source>
</evidence>
<evidence type="ECO:0000256" key="1">
    <source>
        <dbReference type="ARBA" id="ARBA00004613"/>
    </source>
</evidence>
<keyword evidence="3" id="KW-0732">Signal</keyword>
<dbReference type="EMBL" id="JBEPEK010000043">
    <property type="protein sequence ID" value="MER7179524.1"/>
    <property type="molecule type" value="Genomic_DNA"/>
</dbReference>
<dbReference type="Proteomes" id="UP001474181">
    <property type="component" value="Unassembled WGS sequence"/>
</dbReference>
<proteinExistence type="predicted"/>
<comment type="caution">
    <text evidence="6">The sequence shown here is derived from an EMBL/GenBank/DDBJ whole genome shotgun (WGS) entry which is preliminary data.</text>
</comment>
<feature type="compositionally biased region" description="Low complexity" evidence="4">
    <location>
        <begin position="613"/>
        <end position="629"/>
    </location>
</feature>
<dbReference type="Pfam" id="PF24517">
    <property type="entry name" value="CBM96"/>
    <property type="match status" value="1"/>
</dbReference>
<dbReference type="RefSeq" id="WP_350778794.1">
    <property type="nucleotide sequence ID" value="NZ_JBEPEK010000043.1"/>
</dbReference>
<protein>
    <submittedName>
        <fullName evidence="6">DNRLRE domain-containing protein</fullName>
    </submittedName>
</protein>
<keyword evidence="7" id="KW-1185">Reference proteome</keyword>
<accession>A0ABV1WT84</accession>
<feature type="region of interest" description="Disordered" evidence="4">
    <location>
        <begin position="613"/>
        <end position="657"/>
    </location>
</feature>
<feature type="compositionally biased region" description="Acidic residues" evidence="4">
    <location>
        <begin position="644"/>
        <end position="657"/>
    </location>
</feature>
<evidence type="ECO:0000259" key="5">
    <source>
        <dbReference type="Pfam" id="PF24517"/>
    </source>
</evidence>
<reference evidence="6 7" key="1">
    <citation type="submission" date="2024-06" db="EMBL/GenBank/DDBJ databases">
        <title>The Natural Products Discovery Center: Release of the First 8490 Sequenced Strains for Exploring Actinobacteria Biosynthetic Diversity.</title>
        <authorList>
            <person name="Kalkreuter E."/>
            <person name="Kautsar S.A."/>
            <person name="Yang D."/>
            <person name="Bader C.D."/>
            <person name="Teijaro C.N."/>
            <person name="Fluegel L."/>
            <person name="Davis C.M."/>
            <person name="Simpson J.R."/>
            <person name="Lauterbach L."/>
            <person name="Steele A.D."/>
            <person name="Gui C."/>
            <person name="Meng S."/>
            <person name="Li G."/>
            <person name="Viehrig K."/>
            <person name="Ye F."/>
            <person name="Su P."/>
            <person name="Kiefer A.F."/>
            <person name="Nichols A."/>
            <person name="Cepeda A.J."/>
            <person name="Yan W."/>
            <person name="Fan B."/>
            <person name="Jiang Y."/>
            <person name="Adhikari A."/>
            <person name="Zheng C.-J."/>
            <person name="Schuster L."/>
            <person name="Cowan T.M."/>
            <person name="Smanski M.J."/>
            <person name="Chevrette M.G."/>
            <person name="De Carvalho L.P.S."/>
            <person name="Shen B."/>
        </authorList>
    </citation>
    <scope>NUCLEOTIDE SEQUENCE [LARGE SCALE GENOMIC DNA]</scope>
    <source>
        <strain evidence="6 7">NPDC000234</strain>
    </source>
</reference>
<evidence type="ECO:0000313" key="7">
    <source>
        <dbReference type="Proteomes" id="UP001474181"/>
    </source>
</evidence>
<evidence type="ECO:0000256" key="4">
    <source>
        <dbReference type="SAM" id="MobiDB-lite"/>
    </source>
</evidence>
<gene>
    <name evidence="6" type="ORF">ABT404_08575</name>
</gene>
<evidence type="ECO:0000313" key="6">
    <source>
        <dbReference type="EMBL" id="MER7179524.1"/>
    </source>
</evidence>
<name>A0ABV1WT84_9ACTN</name>
<dbReference type="NCBIfam" id="NF033679">
    <property type="entry name" value="DNRLRE_dom"/>
    <property type="match status" value="1"/>
</dbReference>
<dbReference type="InterPro" id="IPR055372">
    <property type="entry name" value="CBM96"/>
</dbReference>
<organism evidence="6 7">
    <name type="scientific">Streptomyces hyaluromycini</name>
    <dbReference type="NCBI Taxonomy" id="1377993"/>
    <lineage>
        <taxon>Bacteria</taxon>
        <taxon>Bacillati</taxon>
        <taxon>Actinomycetota</taxon>
        <taxon>Actinomycetes</taxon>
        <taxon>Kitasatosporales</taxon>
        <taxon>Streptomycetaceae</taxon>
        <taxon>Streptomyces</taxon>
    </lineage>
</organism>
<comment type="subcellular location">
    <subcellularLocation>
        <location evidence="1">Secreted</location>
    </subcellularLocation>
</comment>